<evidence type="ECO:0000313" key="5">
    <source>
        <dbReference type="Proteomes" id="UP000076632"/>
    </source>
</evidence>
<dbReference type="STRING" id="1328760.A0A165ILN3"/>
<dbReference type="InterPro" id="IPR002347">
    <property type="entry name" value="SDR_fam"/>
</dbReference>
<dbReference type="OMA" id="MIQLMAP"/>
<keyword evidence="3" id="KW-0560">Oxidoreductase</keyword>
<proteinExistence type="inferred from homology"/>
<dbReference type="GO" id="GO:0016491">
    <property type="term" value="F:oxidoreductase activity"/>
    <property type="evidence" value="ECO:0007669"/>
    <property type="project" value="UniProtKB-KW"/>
</dbReference>
<dbReference type="InParanoid" id="A0A165ILN3"/>
<evidence type="ECO:0000256" key="2">
    <source>
        <dbReference type="ARBA" id="ARBA00022857"/>
    </source>
</evidence>
<evidence type="ECO:0000256" key="1">
    <source>
        <dbReference type="ARBA" id="ARBA00006484"/>
    </source>
</evidence>
<gene>
    <name evidence="4" type="ORF">L228DRAFT_243858</name>
</gene>
<dbReference type="AlphaFoldDB" id="A0A165ILN3"/>
<dbReference type="GeneID" id="28896923"/>
<protein>
    <submittedName>
        <fullName evidence="4">NAD(P)-binding protein</fullName>
    </submittedName>
</protein>
<keyword evidence="2" id="KW-0521">NADP</keyword>
<dbReference type="PANTHER" id="PTHR24320:SF236">
    <property type="entry name" value="SHORT-CHAIN DEHYDROGENASE-RELATED"/>
    <property type="match status" value="1"/>
</dbReference>
<dbReference type="SUPFAM" id="SSF51735">
    <property type="entry name" value="NAD(P)-binding Rossmann-fold domains"/>
    <property type="match status" value="1"/>
</dbReference>
<dbReference type="Proteomes" id="UP000076632">
    <property type="component" value="Unassembled WGS sequence"/>
</dbReference>
<keyword evidence="5" id="KW-1185">Reference proteome</keyword>
<dbReference type="InterPro" id="IPR036291">
    <property type="entry name" value="NAD(P)-bd_dom_sf"/>
</dbReference>
<evidence type="ECO:0000256" key="3">
    <source>
        <dbReference type="ARBA" id="ARBA00023002"/>
    </source>
</evidence>
<organism evidence="4 5">
    <name type="scientific">Xylona heveae (strain CBS 132557 / TC161)</name>
    <dbReference type="NCBI Taxonomy" id="1328760"/>
    <lineage>
        <taxon>Eukaryota</taxon>
        <taxon>Fungi</taxon>
        <taxon>Dikarya</taxon>
        <taxon>Ascomycota</taxon>
        <taxon>Pezizomycotina</taxon>
        <taxon>Xylonomycetes</taxon>
        <taxon>Xylonales</taxon>
        <taxon>Xylonaceae</taxon>
        <taxon>Xylona</taxon>
    </lineage>
</organism>
<dbReference type="PRINTS" id="PR00081">
    <property type="entry name" value="GDHRDH"/>
</dbReference>
<sequence length="327" mass="35705">MGNSFSQSFWIPAPVLTEKELRDQSGKVFIVTGGYAGVGFELTKILYSKNATVYAAGRTRDKALKAIERIKAAHPQSKGRVEFLSVDLGDLATIKPAAQEFLSKEKRLDVLWNNAGVMTPPVGRKSTQGHEVQMGTNCLGPFLFTQELVPILQKTAASSPPGTVRVTWAGSLVVDVLAPKGGVVLDDASGRPTVFNRPEVDYGQSKAGNVLLGSEFARRYEKDGIVSLSFNPGNLKTDLQREHNIVTRTIIEILITYHPIYGAYTELFAGLSDDLTLQNTGQYIIPWGRLGPIRQDIVPGLRSTSEGGKGVAEQFWAYCEQETRAFA</sequence>
<dbReference type="OrthoDB" id="191139at2759"/>
<dbReference type="PANTHER" id="PTHR24320">
    <property type="entry name" value="RETINOL DEHYDROGENASE"/>
    <property type="match status" value="1"/>
</dbReference>
<dbReference type="RefSeq" id="XP_018190629.1">
    <property type="nucleotide sequence ID" value="XM_018331786.1"/>
</dbReference>
<reference evidence="4 5" key="1">
    <citation type="journal article" date="2016" name="Fungal Biol.">
        <title>The genome of Xylona heveae provides a window into fungal endophytism.</title>
        <authorList>
            <person name="Gazis R."/>
            <person name="Kuo A."/>
            <person name="Riley R."/>
            <person name="LaButti K."/>
            <person name="Lipzen A."/>
            <person name="Lin J."/>
            <person name="Amirebrahimi M."/>
            <person name="Hesse C.N."/>
            <person name="Spatafora J.W."/>
            <person name="Henrissat B."/>
            <person name="Hainaut M."/>
            <person name="Grigoriev I.V."/>
            <person name="Hibbett D.S."/>
        </authorList>
    </citation>
    <scope>NUCLEOTIDE SEQUENCE [LARGE SCALE GENOMIC DNA]</scope>
    <source>
        <strain evidence="4 5">TC161</strain>
    </source>
</reference>
<dbReference type="Gene3D" id="3.40.50.720">
    <property type="entry name" value="NAD(P)-binding Rossmann-like Domain"/>
    <property type="match status" value="1"/>
</dbReference>
<dbReference type="Pfam" id="PF00106">
    <property type="entry name" value="adh_short"/>
    <property type="match status" value="1"/>
</dbReference>
<accession>A0A165ILN3</accession>
<dbReference type="EMBL" id="KV407455">
    <property type="protein sequence ID" value="KZF25074.1"/>
    <property type="molecule type" value="Genomic_DNA"/>
</dbReference>
<evidence type="ECO:0000313" key="4">
    <source>
        <dbReference type="EMBL" id="KZF25074.1"/>
    </source>
</evidence>
<name>A0A165ILN3_XYLHT</name>
<comment type="similarity">
    <text evidence="1">Belongs to the short-chain dehydrogenases/reductases (SDR) family.</text>
</comment>